<evidence type="ECO:0000256" key="1">
    <source>
        <dbReference type="ARBA" id="ARBA00007319"/>
    </source>
</evidence>
<comment type="caution">
    <text evidence="3">The sequence shown here is derived from an EMBL/GenBank/DDBJ whole genome shotgun (WGS) entry which is preliminary data.</text>
</comment>
<name>A0AAV5G4L2_9BASI</name>
<dbReference type="FunFam" id="1.10.10.10:FF:000029">
    <property type="entry name" value="Proliferation-associated 2G4, a"/>
    <property type="match status" value="1"/>
</dbReference>
<dbReference type="SUPFAM" id="SSF55920">
    <property type="entry name" value="Creatinase/aminopeptidase"/>
    <property type="match status" value="1"/>
</dbReference>
<evidence type="ECO:0000313" key="3">
    <source>
        <dbReference type="EMBL" id="GJN87366.1"/>
    </source>
</evidence>
<evidence type="ECO:0000313" key="4">
    <source>
        <dbReference type="Proteomes" id="UP001342314"/>
    </source>
</evidence>
<dbReference type="PANTHER" id="PTHR10804:SF11">
    <property type="entry name" value="PROLIFERATION-ASSOCIATED PROTEIN 2G4"/>
    <property type="match status" value="1"/>
</dbReference>
<dbReference type="InterPro" id="IPR036390">
    <property type="entry name" value="WH_DNA-bd_sf"/>
</dbReference>
<proteinExistence type="inferred from homology"/>
<keyword evidence="4" id="KW-1185">Reference proteome</keyword>
<dbReference type="InterPro" id="IPR000994">
    <property type="entry name" value="Pept_M24"/>
</dbReference>
<accession>A0AAV5G4L2</accession>
<dbReference type="Gene3D" id="3.90.230.10">
    <property type="entry name" value="Creatinase/methionine aminopeptidase superfamily"/>
    <property type="match status" value="1"/>
</dbReference>
<dbReference type="InterPro" id="IPR036005">
    <property type="entry name" value="Creatinase/aminopeptidase-like"/>
</dbReference>
<dbReference type="Pfam" id="PF00557">
    <property type="entry name" value="Peptidase_M24"/>
    <property type="match status" value="1"/>
</dbReference>
<dbReference type="Proteomes" id="UP001342314">
    <property type="component" value="Unassembled WGS sequence"/>
</dbReference>
<dbReference type="SUPFAM" id="SSF46785">
    <property type="entry name" value="Winged helix' DNA-binding domain"/>
    <property type="match status" value="1"/>
</dbReference>
<gene>
    <name evidence="3" type="ORF">Rhopal_000315-T1</name>
</gene>
<organism evidence="3 4">
    <name type="scientific">Rhodotorula paludigena</name>
    <dbReference type="NCBI Taxonomy" id="86838"/>
    <lineage>
        <taxon>Eukaryota</taxon>
        <taxon>Fungi</taxon>
        <taxon>Dikarya</taxon>
        <taxon>Basidiomycota</taxon>
        <taxon>Pucciniomycotina</taxon>
        <taxon>Microbotryomycetes</taxon>
        <taxon>Sporidiobolales</taxon>
        <taxon>Sporidiobolaceae</taxon>
        <taxon>Rhodotorula</taxon>
    </lineage>
</organism>
<dbReference type="AlphaFoldDB" id="A0AAV5G4L2"/>
<dbReference type="EMBL" id="BQKY01000001">
    <property type="protein sequence ID" value="GJN87366.1"/>
    <property type="molecule type" value="Genomic_DNA"/>
</dbReference>
<sequence length="384" mass="41135">MSTPAAAPAAEPALPTVTLDKYKAASTVVESVVKQLVAKAVEGANVLDLCKEGDKLVEEGVKPLYNKVKNTPKGIAFPTTLSVNNVLQNFSPVPSDKEAAEQTLKKDDVVKVVVGAHIDGYPVVTGETFVVGASGPITGTRANLLQAAYQAGEIALRAVKPGVRNWEVTEAIKGLLKEYEASGVKGVEGTLSHQFAQNNLEAKKGVVAFPTAAQRSDSDNAYNFEEGEVYGLNILVTDGERSPKAADTSRTTIFSKTQSTYLLKMKTSRATFSEISQKAGSFPFTLRIMDDETRARMGVRECVQHNLVRGYDLLTTEKPENLAAQVFITFTVTKTGAARLSSAPVFYAADKVQSDVQLSDAVKETLARPLKPKAQKKKKAAPAA</sequence>
<dbReference type="Gene3D" id="1.10.10.10">
    <property type="entry name" value="Winged helix-like DNA-binding domain superfamily/Winged helix DNA-binding domain"/>
    <property type="match status" value="1"/>
</dbReference>
<protein>
    <recommendedName>
        <fullName evidence="2">Peptidase M24 domain-containing protein</fullName>
    </recommendedName>
</protein>
<comment type="similarity">
    <text evidence="1">Belongs to the peptidase M24 family.</text>
</comment>
<reference evidence="3 4" key="1">
    <citation type="submission" date="2021-12" db="EMBL/GenBank/DDBJ databases">
        <title>High titer production of polyol ester of fatty acids by Rhodotorula paludigena BS15 towards product separation-free biomass refinery.</title>
        <authorList>
            <person name="Mano J."/>
            <person name="Ono H."/>
            <person name="Tanaka T."/>
            <person name="Naito K."/>
            <person name="Sushida H."/>
            <person name="Ike M."/>
            <person name="Tokuyasu K."/>
            <person name="Kitaoka M."/>
        </authorList>
    </citation>
    <scope>NUCLEOTIDE SEQUENCE [LARGE SCALE GENOMIC DNA]</scope>
    <source>
        <strain evidence="3 4">BS15</strain>
    </source>
</reference>
<dbReference type="PANTHER" id="PTHR10804">
    <property type="entry name" value="PROTEASE FAMILY M24 METHIONYL AMINOPEPTIDASE, AMINOPEPTIDASE P"/>
    <property type="match status" value="1"/>
</dbReference>
<dbReference type="InterPro" id="IPR036388">
    <property type="entry name" value="WH-like_DNA-bd_sf"/>
</dbReference>
<feature type="domain" description="Peptidase M24" evidence="2">
    <location>
        <begin position="21"/>
        <end position="195"/>
    </location>
</feature>
<dbReference type="InterPro" id="IPR047113">
    <property type="entry name" value="PA2G4/ARX1"/>
</dbReference>
<evidence type="ECO:0000259" key="2">
    <source>
        <dbReference type="Pfam" id="PF00557"/>
    </source>
</evidence>